<evidence type="ECO:0000313" key="3">
    <source>
        <dbReference type="Proteomes" id="UP000694864"/>
    </source>
</evidence>
<dbReference type="RefSeq" id="XP_010424202.1">
    <property type="nucleotide sequence ID" value="XM_010425900.1"/>
</dbReference>
<evidence type="ECO:0000313" key="4">
    <source>
        <dbReference type="RefSeq" id="XP_010424202.1"/>
    </source>
</evidence>
<keyword evidence="1" id="KW-0862">Zinc</keyword>
<dbReference type="Pfam" id="PF00098">
    <property type="entry name" value="zf-CCHC"/>
    <property type="match status" value="1"/>
</dbReference>
<feature type="domain" description="CCHC-type" evidence="2">
    <location>
        <begin position="142"/>
        <end position="158"/>
    </location>
</feature>
<organism evidence="3 4">
    <name type="scientific">Camelina sativa</name>
    <name type="common">False flax</name>
    <name type="synonym">Myagrum sativum</name>
    <dbReference type="NCBI Taxonomy" id="90675"/>
    <lineage>
        <taxon>Eukaryota</taxon>
        <taxon>Viridiplantae</taxon>
        <taxon>Streptophyta</taxon>
        <taxon>Embryophyta</taxon>
        <taxon>Tracheophyta</taxon>
        <taxon>Spermatophyta</taxon>
        <taxon>Magnoliopsida</taxon>
        <taxon>eudicotyledons</taxon>
        <taxon>Gunneridae</taxon>
        <taxon>Pentapetalae</taxon>
        <taxon>rosids</taxon>
        <taxon>malvids</taxon>
        <taxon>Brassicales</taxon>
        <taxon>Brassicaceae</taxon>
        <taxon>Camelineae</taxon>
        <taxon>Camelina</taxon>
    </lineage>
</organism>
<dbReference type="GeneID" id="104709255"/>
<keyword evidence="1" id="KW-0479">Metal-binding</keyword>
<reference evidence="4" key="2">
    <citation type="submission" date="2025-08" db="UniProtKB">
        <authorList>
            <consortium name="RefSeq"/>
        </authorList>
    </citation>
    <scope>IDENTIFICATION</scope>
    <source>
        <tissue evidence="4">Leaf</tissue>
    </source>
</reference>
<dbReference type="PANTHER" id="PTHR48435:SF1">
    <property type="entry name" value="POLYPROTEIN"/>
    <property type="match status" value="1"/>
</dbReference>
<dbReference type="PANTHER" id="PTHR48435">
    <property type="entry name" value="POLYPROTEIN"/>
    <property type="match status" value="1"/>
</dbReference>
<dbReference type="PROSITE" id="PS50158">
    <property type="entry name" value="ZF_CCHC"/>
    <property type="match status" value="1"/>
</dbReference>
<gene>
    <name evidence="4" type="primary">LOC104709255</name>
</gene>
<dbReference type="Proteomes" id="UP000694864">
    <property type="component" value="Chromosome 8"/>
</dbReference>
<keyword evidence="1" id="KW-0863">Zinc-finger</keyword>
<evidence type="ECO:0000256" key="1">
    <source>
        <dbReference type="PROSITE-ProRule" id="PRU00047"/>
    </source>
</evidence>
<sequence>MSKRFYALNGIDDVNLKQAYLNSLPEPLGNETSRVLSLKNMPLNQASLGEIYQISLAALEKLCNHQKFFKQLQEQGKLLGKACDRPKLSIKCREKKCHCSTSHGKEKSYRSKWQKNYPKLSSRKKWKFFRKKTQRGFKKSDRCYICKKKGHYAKQCPNKKKRDNLLGYLAQVEDIDDSDIESIFSLDDEPTDDTVLAMGMEFEDESSEEDTGDESDRDDQFMLFDLYTTTTTQSNPDQTT</sequence>
<evidence type="ECO:0000259" key="2">
    <source>
        <dbReference type="PROSITE" id="PS50158"/>
    </source>
</evidence>
<reference evidence="3" key="1">
    <citation type="journal article" date="2014" name="Nat. Commun.">
        <title>The emerging biofuel crop Camelina sativa retains a highly undifferentiated hexaploid genome structure.</title>
        <authorList>
            <person name="Kagale S."/>
            <person name="Koh C."/>
            <person name="Nixon J."/>
            <person name="Bollina V."/>
            <person name="Clarke W.E."/>
            <person name="Tuteja R."/>
            <person name="Spillane C."/>
            <person name="Robinson S.J."/>
            <person name="Links M.G."/>
            <person name="Clarke C."/>
            <person name="Higgins E.E."/>
            <person name="Huebert T."/>
            <person name="Sharpe A.G."/>
            <person name="Parkin I.A."/>
        </authorList>
    </citation>
    <scope>NUCLEOTIDE SEQUENCE [LARGE SCALE GENOMIC DNA]</scope>
    <source>
        <strain evidence="3">cv. DH55</strain>
    </source>
</reference>
<proteinExistence type="predicted"/>
<dbReference type="InterPro" id="IPR036875">
    <property type="entry name" value="Znf_CCHC_sf"/>
</dbReference>
<dbReference type="InterPro" id="IPR053098">
    <property type="entry name" value="Petuviruses_polyprotein"/>
</dbReference>
<dbReference type="InterPro" id="IPR001878">
    <property type="entry name" value="Znf_CCHC"/>
</dbReference>
<dbReference type="SMART" id="SM00343">
    <property type="entry name" value="ZnF_C2HC"/>
    <property type="match status" value="1"/>
</dbReference>
<accession>A0ABM0TCI8</accession>
<name>A0ABM0TCI8_CAMSA</name>
<dbReference type="SUPFAM" id="SSF57756">
    <property type="entry name" value="Retrovirus zinc finger-like domains"/>
    <property type="match status" value="1"/>
</dbReference>
<keyword evidence="3" id="KW-1185">Reference proteome</keyword>
<dbReference type="Gene3D" id="4.10.60.10">
    <property type="entry name" value="Zinc finger, CCHC-type"/>
    <property type="match status" value="1"/>
</dbReference>
<protein>
    <submittedName>
        <fullName evidence="4">Uncharacterized protein LOC104709255</fullName>
    </submittedName>
</protein>